<keyword evidence="3 6" id="KW-0812">Transmembrane</keyword>
<proteinExistence type="predicted"/>
<evidence type="ECO:0000313" key="9">
    <source>
        <dbReference type="Proteomes" id="UP001610063"/>
    </source>
</evidence>
<evidence type="ECO:0000256" key="4">
    <source>
        <dbReference type="ARBA" id="ARBA00022989"/>
    </source>
</evidence>
<name>A0ABW7N9E3_9BACT</name>
<keyword evidence="2" id="KW-1003">Cell membrane</keyword>
<feature type="transmembrane region" description="Helical" evidence="6">
    <location>
        <begin position="6"/>
        <end position="25"/>
    </location>
</feature>
<dbReference type="EMBL" id="JBIPKE010000017">
    <property type="protein sequence ID" value="MFH6984258.1"/>
    <property type="molecule type" value="Genomic_DNA"/>
</dbReference>
<evidence type="ECO:0000256" key="2">
    <source>
        <dbReference type="ARBA" id="ARBA00022475"/>
    </source>
</evidence>
<keyword evidence="9" id="KW-1185">Reference proteome</keyword>
<dbReference type="RefSeq" id="WP_395417641.1">
    <property type="nucleotide sequence ID" value="NZ_JBIPKE010000017.1"/>
</dbReference>
<dbReference type="InterPro" id="IPR010432">
    <property type="entry name" value="RDD"/>
</dbReference>
<feature type="transmembrane region" description="Helical" evidence="6">
    <location>
        <begin position="87"/>
        <end position="106"/>
    </location>
</feature>
<dbReference type="Proteomes" id="UP001610063">
    <property type="component" value="Unassembled WGS sequence"/>
</dbReference>
<reference evidence="8 9" key="1">
    <citation type="journal article" date="2013" name="Int. J. Syst. Evol. Microbiol.">
        <title>Marinoscillum luteum sp. nov., isolated from marine sediment.</title>
        <authorList>
            <person name="Cha I.T."/>
            <person name="Park S.J."/>
            <person name="Kim S.J."/>
            <person name="Kim J.G."/>
            <person name="Jung M.Y."/>
            <person name="Shin K.S."/>
            <person name="Kwon K.K."/>
            <person name="Yang S.H."/>
            <person name="Seo Y.S."/>
            <person name="Rhee S.K."/>
        </authorList>
    </citation>
    <scope>NUCLEOTIDE SEQUENCE [LARGE SCALE GENOMIC DNA]</scope>
    <source>
        <strain evidence="8 9">KCTC 23939</strain>
    </source>
</reference>
<comment type="caution">
    <text evidence="8">The sequence shown here is derived from an EMBL/GenBank/DDBJ whole genome shotgun (WGS) entry which is preliminary data.</text>
</comment>
<dbReference type="Pfam" id="PF06271">
    <property type="entry name" value="RDD"/>
    <property type="match status" value="1"/>
</dbReference>
<keyword evidence="4 6" id="KW-1133">Transmembrane helix</keyword>
<evidence type="ECO:0000259" key="7">
    <source>
        <dbReference type="Pfam" id="PF06271"/>
    </source>
</evidence>
<keyword evidence="5 6" id="KW-0472">Membrane</keyword>
<organism evidence="8 9">
    <name type="scientific">Marinoscillum luteum</name>
    <dbReference type="NCBI Taxonomy" id="861051"/>
    <lineage>
        <taxon>Bacteria</taxon>
        <taxon>Pseudomonadati</taxon>
        <taxon>Bacteroidota</taxon>
        <taxon>Cytophagia</taxon>
        <taxon>Cytophagales</taxon>
        <taxon>Reichenbachiellaceae</taxon>
        <taxon>Marinoscillum</taxon>
    </lineage>
</organism>
<feature type="domain" description="RDD" evidence="7">
    <location>
        <begin position="4"/>
        <end position="118"/>
    </location>
</feature>
<protein>
    <submittedName>
        <fullName evidence="8">RDD family protein</fullName>
    </submittedName>
</protein>
<accession>A0ABW7N9E3</accession>
<evidence type="ECO:0000313" key="8">
    <source>
        <dbReference type="EMBL" id="MFH6984258.1"/>
    </source>
</evidence>
<evidence type="ECO:0000256" key="6">
    <source>
        <dbReference type="SAM" id="Phobius"/>
    </source>
</evidence>
<feature type="transmembrane region" description="Helical" evidence="6">
    <location>
        <begin position="37"/>
        <end position="57"/>
    </location>
</feature>
<comment type="subcellular location">
    <subcellularLocation>
        <location evidence="1">Cell membrane</location>
        <topology evidence="1">Multi-pass membrane protein</topology>
    </subcellularLocation>
</comment>
<evidence type="ECO:0000256" key="5">
    <source>
        <dbReference type="ARBA" id="ARBA00023136"/>
    </source>
</evidence>
<gene>
    <name evidence="8" type="ORF">ACHKAR_12460</name>
</gene>
<evidence type="ECO:0000256" key="1">
    <source>
        <dbReference type="ARBA" id="ARBA00004651"/>
    </source>
</evidence>
<dbReference type="PANTHER" id="PTHR36115:SF9">
    <property type="entry name" value="LMO1584 PROTEIN"/>
    <property type="match status" value="1"/>
</dbReference>
<dbReference type="InterPro" id="IPR051791">
    <property type="entry name" value="Pra-immunoreactive"/>
</dbReference>
<sequence length="128" mass="14630">MHPVGFWTRLMAHNIDLIVMLPVYYLMSFFIDSNQILIWLCLVVTYLYEVMAIASSWGGTLGKKMMKIKVTNDDLTPVSLWKSALRAFVKAFSVLTLFIGYLTIVLHPQKKSLHDLVMKTSVIFSPTD</sequence>
<evidence type="ECO:0000256" key="3">
    <source>
        <dbReference type="ARBA" id="ARBA00022692"/>
    </source>
</evidence>
<dbReference type="PANTHER" id="PTHR36115">
    <property type="entry name" value="PROLINE-RICH ANTIGEN HOMOLOG-RELATED"/>
    <property type="match status" value="1"/>
</dbReference>